<keyword evidence="9" id="KW-1185">Reference proteome</keyword>
<evidence type="ECO:0000259" key="7">
    <source>
        <dbReference type="PROSITE" id="PS51469"/>
    </source>
</evidence>
<evidence type="ECO:0000313" key="8">
    <source>
        <dbReference type="EMBL" id="KAJ2849020.1"/>
    </source>
</evidence>
<feature type="region of interest" description="Disordered" evidence="6">
    <location>
        <begin position="1"/>
        <end position="31"/>
    </location>
</feature>
<feature type="region of interest" description="Disordered" evidence="6">
    <location>
        <begin position="952"/>
        <end position="980"/>
    </location>
</feature>
<keyword evidence="2" id="KW-0812">Transmembrane</keyword>
<dbReference type="Pfam" id="PF07738">
    <property type="entry name" value="Sad1_UNC"/>
    <property type="match status" value="2"/>
</dbReference>
<keyword evidence="4" id="KW-0472">Membrane</keyword>
<keyword evidence="5" id="KW-0175">Coiled coil</keyword>
<dbReference type="GO" id="GO:0043495">
    <property type="term" value="F:protein-membrane adaptor activity"/>
    <property type="evidence" value="ECO:0007669"/>
    <property type="project" value="TreeGrafter"/>
</dbReference>
<proteinExistence type="predicted"/>
<evidence type="ECO:0000256" key="2">
    <source>
        <dbReference type="ARBA" id="ARBA00022692"/>
    </source>
</evidence>
<feature type="compositionally biased region" description="Polar residues" evidence="6">
    <location>
        <begin position="396"/>
        <end position="407"/>
    </location>
</feature>
<dbReference type="EMBL" id="JANBUW010000112">
    <property type="protein sequence ID" value="KAJ2849020.1"/>
    <property type="molecule type" value="Genomic_DNA"/>
</dbReference>
<keyword evidence="3" id="KW-1133">Transmembrane helix</keyword>
<name>A0A9W8LXP5_9FUNG</name>
<feature type="compositionally biased region" description="Low complexity" evidence="6">
    <location>
        <begin position="970"/>
        <end position="980"/>
    </location>
</feature>
<evidence type="ECO:0000256" key="6">
    <source>
        <dbReference type="SAM" id="MobiDB-lite"/>
    </source>
</evidence>
<comment type="caution">
    <text evidence="8">The sequence shown here is derived from an EMBL/GenBank/DDBJ whole genome shotgun (WGS) entry which is preliminary data.</text>
</comment>
<feature type="compositionally biased region" description="Basic and acidic residues" evidence="6">
    <location>
        <begin position="352"/>
        <end position="367"/>
    </location>
</feature>
<dbReference type="PROSITE" id="PS51469">
    <property type="entry name" value="SUN"/>
    <property type="match status" value="1"/>
</dbReference>
<feature type="domain" description="SUN" evidence="7">
    <location>
        <begin position="831"/>
        <end position="1065"/>
    </location>
</feature>
<evidence type="ECO:0000256" key="4">
    <source>
        <dbReference type="ARBA" id="ARBA00023136"/>
    </source>
</evidence>
<dbReference type="PANTHER" id="PTHR12911:SF8">
    <property type="entry name" value="KLAROID PROTEIN-RELATED"/>
    <property type="match status" value="1"/>
</dbReference>
<feature type="compositionally biased region" description="Polar residues" evidence="6">
    <location>
        <begin position="190"/>
        <end position="202"/>
    </location>
</feature>
<dbReference type="OrthoDB" id="342281at2759"/>
<feature type="coiled-coil region" evidence="5">
    <location>
        <begin position="675"/>
        <end position="730"/>
    </location>
</feature>
<dbReference type="GO" id="GO:0034993">
    <property type="term" value="C:meiotic nuclear membrane microtubule tethering complex"/>
    <property type="evidence" value="ECO:0007669"/>
    <property type="project" value="TreeGrafter"/>
</dbReference>
<dbReference type="Proteomes" id="UP001139887">
    <property type="component" value="Unassembled WGS sequence"/>
</dbReference>
<evidence type="ECO:0000256" key="5">
    <source>
        <dbReference type="SAM" id="Coils"/>
    </source>
</evidence>
<evidence type="ECO:0000256" key="1">
    <source>
        <dbReference type="ARBA" id="ARBA00004370"/>
    </source>
</evidence>
<dbReference type="PANTHER" id="PTHR12911">
    <property type="entry name" value="SAD1/UNC-84-LIKE PROTEIN-RELATED"/>
    <property type="match status" value="1"/>
</dbReference>
<accession>A0A9W8LXP5</accession>
<sequence>MNHKTPQRFESRDLYQRPGQRSTSTEKEKKFLDDTSKGHFLTHLTSVNIATAFARAHITSDTIKRRPAHLKGTPMSPSQIPRMNLTEIPDEHDPRAHFESDAAPRSYGVRPIRDVTSKTSLTRQGQDTYERMDIDQPAAYTENNQDSGLTHGFLRERNWDLHTTAAPAWLRRAQDQRNNDLLQESPPHNLVNTPSHVLSSRTGAAPSYEPLTDNLIDLNTPHPDKLAAKSKSVYARDGSTRVYSKQATAAENTTKVGATAATDYNDNAGNVPSTLNRYSRTYEAGDTGILKAASNGHYGDTGTGNDYDPDMPNEPTDGTRAAAAGQTPGPQSRYKLRSHINTPGRLNYDHDFNPHETGHDQYSRRSVDTASQKSIPIPTPYTARIKGPGAFPGTAQRFSQRRPSAQNGEEFLSPTGPRSIGSRTASGHAALAEGDLLTNHRYLSHGTASHRGWGEYTQGRDTAERETVRSFTGSFISNSTSGGEGNASTYERDNPTLFKRLLRNIAAGWSGSQGSVAERVSFVFFMIYFLIKETCLVLGSFIVRLLFNFIIGPVYAGIREVVLLPASLWHVLNPGNSHDVAGSMRGILTGLSMVALSLVVAQYGQPLFSGLGSLPKSIIPGNWRSSQKIELPAQMEPLTEEEIERLGGRGSAVVDRLVNMEQTLSHLYSLLDALKAHREEETQDVRESLKRLQQERQTLLDVKRTEQQRIDNLEREYSSMKRDLKANTAKSVEGTKLGKELQNLQKYVDKLAKSGIGRGKGSGPSVDEVQRLVNDAIQAQEKQIKAMLQPEWLTSDGDAAYANVARMIEEALNRYSNDRLGKADFALFSAGARIIPKLTSPTFEPPARGLMQRLWRGMGMVSSQPPATILDPNTHVGECWPMRGSSGQVAIHLAQPVDITDFAIEHIAKSIAIDWRSAPRNIEVWGYVLGAQDGNAPSSKSSEAAQGPIVSLDLSGGRVTPKPFADKQETASAETSANSAARHGIANPAFAESNTKHGLGRLVLLASHEYAPSDTAALQIIRPMTESTSADGTIRVRTIILKVNSNWGHPDHTCLYRFRVHGHPADA</sequence>
<gene>
    <name evidence="8" type="ORF">IWW36_002929</name>
</gene>
<comment type="subcellular location">
    <subcellularLocation>
        <location evidence="1">Membrane</location>
    </subcellularLocation>
</comment>
<feature type="region of interest" description="Disordered" evidence="6">
    <location>
        <begin position="293"/>
        <end position="335"/>
    </location>
</feature>
<feature type="region of interest" description="Disordered" evidence="6">
    <location>
        <begin position="352"/>
        <end position="423"/>
    </location>
</feature>
<feature type="region of interest" description="Disordered" evidence="6">
    <location>
        <begin position="184"/>
        <end position="203"/>
    </location>
</feature>
<protein>
    <recommendedName>
        <fullName evidence="7">SUN domain-containing protein</fullName>
    </recommendedName>
</protein>
<evidence type="ECO:0000313" key="9">
    <source>
        <dbReference type="Proteomes" id="UP001139887"/>
    </source>
</evidence>
<reference evidence="8" key="1">
    <citation type="submission" date="2022-07" db="EMBL/GenBank/DDBJ databases">
        <title>Phylogenomic reconstructions and comparative analyses of Kickxellomycotina fungi.</title>
        <authorList>
            <person name="Reynolds N.K."/>
            <person name="Stajich J.E."/>
            <person name="Barry K."/>
            <person name="Grigoriev I.V."/>
            <person name="Crous P."/>
            <person name="Smith M.E."/>
        </authorList>
    </citation>
    <scope>NUCLEOTIDE SEQUENCE</scope>
    <source>
        <strain evidence="8">NRRL 1566</strain>
    </source>
</reference>
<dbReference type="Gene3D" id="2.60.120.260">
    <property type="entry name" value="Galactose-binding domain-like"/>
    <property type="match status" value="1"/>
</dbReference>
<dbReference type="InterPro" id="IPR045119">
    <property type="entry name" value="SUN1-5"/>
</dbReference>
<organism evidence="8 9">
    <name type="scientific">Coemansia brasiliensis</name>
    <dbReference type="NCBI Taxonomy" id="2650707"/>
    <lineage>
        <taxon>Eukaryota</taxon>
        <taxon>Fungi</taxon>
        <taxon>Fungi incertae sedis</taxon>
        <taxon>Zoopagomycota</taxon>
        <taxon>Kickxellomycotina</taxon>
        <taxon>Kickxellomycetes</taxon>
        <taxon>Kickxellales</taxon>
        <taxon>Kickxellaceae</taxon>
        <taxon>Coemansia</taxon>
    </lineage>
</organism>
<dbReference type="InterPro" id="IPR012919">
    <property type="entry name" value="SUN_dom"/>
</dbReference>
<dbReference type="AlphaFoldDB" id="A0A9W8LXP5"/>
<evidence type="ECO:0000256" key="3">
    <source>
        <dbReference type="ARBA" id="ARBA00022989"/>
    </source>
</evidence>